<feature type="compositionally biased region" description="Low complexity" evidence="2">
    <location>
        <begin position="142"/>
        <end position="190"/>
    </location>
</feature>
<dbReference type="AlphaFoldDB" id="A0A2P6TUM5"/>
<dbReference type="InterPro" id="IPR029058">
    <property type="entry name" value="AB_hydrolase_fold"/>
</dbReference>
<evidence type="ECO:0000313" key="5">
    <source>
        <dbReference type="Proteomes" id="UP000239899"/>
    </source>
</evidence>
<dbReference type="GO" id="GO:0031929">
    <property type="term" value="P:TOR signaling"/>
    <property type="evidence" value="ECO:0007669"/>
    <property type="project" value="TreeGrafter"/>
</dbReference>
<dbReference type="InterPro" id="IPR000073">
    <property type="entry name" value="AB_hydrolase_1"/>
</dbReference>
<dbReference type="InterPro" id="IPR051330">
    <property type="entry name" value="Phosphatase_reg/MetRdx"/>
</dbReference>
<protein>
    <submittedName>
        <fullName evidence="4">Aminoacrylate hydrolase</fullName>
    </submittedName>
</protein>
<name>A0A2P6TUM5_CHLSO</name>
<dbReference type="Proteomes" id="UP000239899">
    <property type="component" value="Unassembled WGS sequence"/>
</dbReference>
<dbReference type="Pfam" id="PF00561">
    <property type="entry name" value="Abhydrolase_1"/>
    <property type="match status" value="1"/>
</dbReference>
<dbReference type="InterPro" id="IPR007303">
    <property type="entry name" value="TIP41-like"/>
</dbReference>
<evidence type="ECO:0000256" key="2">
    <source>
        <dbReference type="SAM" id="MobiDB-lite"/>
    </source>
</evidence>
<dbReference type="PANTHER" id="PTHR21021:SF16">
    <property type="entry name" value="TIP41-LIKE PROTEIN"/>
    <property type="match status" value="1"/>
</dbReference>
<dbReference type="STRING" id="3076.A0A2P6TUM5"/>
<gene>
    <name evidence="4" type="ORF">C2E21_3495</name>
</gene>
<proteinExistence type="inferred from homology"/>
<sequence>MKYAGGTIDEGAVKAAGGQVLPDGSGVRVGGWNISTGHGPITADADLEKLKDGLGTLAAPEQFYGANFLRLRHDATGTVVSFTALDALKGWLQDKSERVRVGESDDWLASRREDVEQHAAQTLEYDWTFTTSYAGSLERDGASSSSGGDGSSSSGSAAAPPAAAAADGGNDGSSAAAGAQAAAQGGSAAGPLPKWQASSEQIPRALLTSRDPILFYDELPLYESELDDHGSSRVSLKMRVMPRCWYVLLRFWLRVDRVMVRLRETRLFCQFDGPSAGAVVLREVKYHEGTFEALRAAGAPAEGPAYADADTAAQALLAVAPVGELCTSAPPPPAPANGFGVQSLGELKRVQTETVDWGYYRFGNASSPRPPLLLIPGFGSTVSAWPLDFLARLAADQEVVMVDNRGQGFTQDLDPTARLSIPGLANDTMEFVRALGLDQVTAVAGSAGGLEATPPSDLATAVLTSPNSTEVQHLALGYALDTPAGVQAACDYGAATHSTVQSPSNNTTTGQQLAAILNYLIFDDSVWELLPVVDNEVLLVVGREDQVVPADNSRAMATRLQRPWLVLLEGGHAAFLQHQPVFLQVLDAFLTT</sequence>
<keyword evidence="5" id="KW-1185">Reference proteome</keyword>
<accession>A0A2P6TUM5</accession>
<dbReference type="PANTHER" id="PTHR21021">
    <property type="entry name" value="GAF/PUTATIVE CYTOSKELETAL PROTEIN"/>
    <property type="match status" value="1"/>
</dbReference>
<evidence type="ECO:0000259" key="3">
    <source>
        <dbReference type="Pfam" id="PF00561"/>
    </source>
</evidence>
<evidence type="ECO:0000256" key="1">
    <source>
        <dbReference type="ARBA" id="ARBA00006658"/>
    </source>
</evidence>
<dbReference type="GO" id="GO:0005829">
    <property type="term" value="C:cytosol"/>
    <property type="evidence" value="ECO:0007669"/>
    <property type="project" value="TreeGrafter"/>
</dbReference>
<comment type="similarity">
    <text evidence="1">Belongs to the TIP41 family.</text>
</comment>
<keyword evidence="4" id="KW-0378">Hydrolase</keyword>
<comment type="caution">
    <text evidence="4">The sequence shown here is derived from an EMBL/GenBank/DDBJ whole genome shotgun (WGS) entry which is preliminary data.</text>
</comment>
<reference evidence="4 5" key="1">
    <citation type="journal article" date="2018" name="Plant J.">
        <title>Genome sequences of Chlorella sorokiniana UTEX 1602 and Micractinium conductrix SAG 241.80: implications to maltose excretion by a green alga.</title>
        <authorList>
            <person name="Arriola M.B."/>
            <person name="Velmurugan N."/>
            <person name="Zhang Y."/>
            <person name="Plunkett M.H."/>
            <person name="Hondzo H."/>
            <person name="Barney B.M."/>
        </authorList>
    </citation>
    <scope>NUCLEOTIDE SEQUENCE [LARGE SCALE GENOMIC DNA]</scope>
    <source>
        <strain evidence="5">UTEX 1602</strain>
    </source>
</reference>
<organism evidence="4 5">
    <name type="scientific">Chlorella sorokiniana</name>
    <name type="common">Freshwater green alga</name>
    <dbReference type="NCBI Taxonomy" id="3076"/>
    <lineage>
        <taxon>Eukaryota</taxon>
        <taxon>Viridiplantae</taxon>
        <taxon>Chlorophyta</taxon>
        <taxon>core chlorophytes</taxon>
        <taxon>Trebouxiophyceae</taxon>
        <taxon>Chlorellales</taxon>
        <taxon>Chlorellaceae</taxon>
        <taxon>Chlorella clade</taxon>
        <taxon>Chlorella</taxon>
    </lineage>
</organism>
<dbReference type="GO" id="GO:0016787">
    <property type="term" value="F:hydrolase activity"/>
    <property type="evidence" value="ECO:0007669"/>
    <property type="project" value="UniProtKB-KW"/>
</dbReference>
<evidence type="ECO:0000313" key="4">
    <source>
        <dbReference type="EMBL" id="PRW57770.1"/>
    </source>
</evidence>
<feature type="region of interest" description="Disordered" evidence="2">
    <location>
        <begin position="138"/>
        <end position="195"/>
    </location>
</feature>
<dbReference type="EMBL" id="LHPG02000006">
    <property type="protein sequence ID" value="PRW57770.1"/>
    <property type="molecule type" value="Genomic_DNA"/>
</dbReference>
<dbReference type="SUPFAM" id="SSF53474">
    <property type="entry name" value="alpha/beta-Hydrolases"/>
    <property type="match status" value="1"/>
</dbReference>
<dbReference type="Gene3D" id="3.40.50.1820">
    <property type="entry name" value="alpha/beta hydrolase"/>
    <property type="match status" value="1"/>
</dbReference>
<dbReference type="OrthoDB" id="513361at2759"/>
<dbReference type="Pfam" id="PF04176">
    <property type="entry name" value="TIP41"/>
    <property type="match status" value="1"/>
</dbReference>
<feature type="domain" description="AB hydrolase-1" evidence="3">
    <location>
        <begin position="370"/>
        <end position="453"/>
    </location>
</feature>